<reference evidence="2" key="1">
    <citation type="submission" date="2023-04" db="EMBL/GenBank/DDBJ databases">
        <authorList>
            <consortium name="ELIXIR-Norway"/>
        </authorList>
    </citation>
    <scope>NUCLEOTIDE SEQUENCE [LARGE SCALE GENOMIC DNA]</scope>
</reference>
<dbReference type="Proteomes" id="UP001176941">
    <property type="component" value="Chromosome 24"/>
</dbReference>
<name>A0ABN8YW13_RANTA</name>
<evidence type="ECO:0000256" key="1">
    <source>
        <dbReference type="SAM" id="MobiDB-lite"/>
    </source>
</evidence>
<accession>A0ABN8YW13</accession>
<dbReference type="EMBL" id="OX459960">
    <property type="protein sequence ID" value="CAI9165654.1"/>
    <property type="molecule type" value="Genomic_DNA"/>
</dbReference>
<evidence type="ECO:0000313" key="2">
    <source>
        <dbReference type="EMBL" id="CAI9165654.1"/>
    </source>
</evidence>
<proteinExistence type="predicted"/>
<organism evidence="2 3">
    <name type="scientific">Rangifer tarandus platyrhynchus</name>
    <name type="common">Svalbard reindeer</name>
    <dbReference type="NCBI Taxonomy" id="3082113"/>
    <lineage>
        <taxon>Eukaryota</taxon>
        <taxon>Metazoa</taxon>
        <taxon>Chordata</taxon>
        <taxon>Craniata</taxon>
        <taxon>Vertebrata</taxon>
        <taxon>Euteleostomi</taxon>
        <taxon>Mammalia</taxon>
        <taxon>Eutheria</taxon>
        <taxon>Laurasiatheria</taxon>
        <taxon>Artiodactyla</taxon>
        <taxon>Ruminantia</taxon>
        <taxon>Pecora</taxon>
        <taxon>Cervidae</taxon>
        <taxon>Odocoileinae</taxon>
        <taxon>Rangifer</taxon>
    </lineage>
</organism>
<feature type="region of interest" description="Disordered" evidence="1">
    <location>
        <begin position="1"/>
        <end position="28"/>
    </location>
</feature>
<feature type="region of interest" description="Disordered" evidence="1">
    <location>
        <begin position="55"/>
        <end position="74"/>
    </location>
</feature>
<gene>
    <name evidence="2" type="ORF">MRATA1EN1_LOCUS14616</name>
</gene>
<evidence type="ECO:0000313" key="3">
    <source>
        <dbReference type="Proteomes" id="UP001176941"/>
    </source>
</evidence>
<keyword evidence="3" id="KW-1185">Reference proteome</keyword>
<protein>
    <submittedName>
        <fullName evidence="2">Uncharacterized protein</fullName>
    </submittedName>
</protein>
<sequence length="160" mass="17626">MRPVIRSSVLGGGDRKEKPLLSLIPGSRRPPLPSLPSWELSECWLKQDQDVRCGGASTVTPGASTDPPLDSESQRQFGRQMLLGGLEDTSRPGRESLLPLTGHSCLRWAVTCQVQCYSSEQRQDLCLGAARKTWCQRQAGKGQLSEEMGTRVPYLLPHPE</sequence>